<dbReference type="GO" id="GO:0005829">
    <property type="term" value="C:cytosol"/>
    <property type="evidence" value="ECO:0007669"/>
    <property type="project" value="TreeGrafter"/>
</dbReference>
<comment type="caution">
    <text evidence="8">The sequence shown here is derived from an EMBL/GenBank/DDBJ whole genome shotgun (WGS) entry which is preliminary data.</text>
</comment>
<dbReference type="Pfam" id="PF00072">
    <property type="entry name" value="Response_reg"/>
    <property type="match status" value="1"/>
</dbReference>
<dbReference type="GO" id="GO:0032993">
    <property type="term" value="C:protein-DNA complex"/>
    <property type="evidence" value="ECO:0007669"/>
    <property type="project" value="TreeGrafter"/>
</dbReference>
<name>A0A1Y5FIV6_9BACT</name>
<evidence type="ECO:0000256" key="3">
    <source>
        <dbReference type="ARBA" id="ARBA00023015"/>
    </source>
</evidence>
<dbReference type="GO" id="GO:0000156">
    <property type="term" value="F:phosphorelay response regulator activity"/>
    <property type="evidence" value="ECO:0007669"/>
    <property type="project" value="TreeGrafter"/>
</dbReference>
<sequence>MKITANMKILVVEDDLDTRNLIKTLLRKQGFKNIHSVVDGVEGLDFLEKAFIEDSPVKLILADWNMPKLDGISFLNHLKNSIDFKGIPFVMVTADNDRQHVVEAINSGVSEYLIKPIKPEILVEKMVSAVKKAS</sequence>
<dbReference type="AlphaFoldDB" id="A0A1Y5FIV6"/>
<dbReference type="InterPro" id="IPR039420">
    <property type="entry name" value="WalR-like"/>
</dbReference>
<keyword evidence="1 6" id="KW-0597">Phosphoprotein</keyword>
<evidence type="ECO:0000313" key="8">
    <source>
        <dbReference type="EMBL" id="OUR99787.1"/>
    </source>
</evidence>
<evidence type="ECO:0000256" key="6">
    <source>
        <dbReference type="PROSITE-ProRule" id="PRU00169"/>
    </source>
</evidence>
<dbReference type="PROSITE" id="PS50110">
    <property type="entry name" value="RESPONSE_REGULATORY"/>
    <property type="match status" value="1"/>
</dbReference>
<reference evidence="9" key="1">
    <citation type="journal article" date="2017" name="Proc. Natl. Acad. Sci. U.S.A.">
        <title>Simulation of Deepwater Horizon oil plume reveals substrate specialization within a complex community of hydrocarbon-degraders.</title>
        <authorList>
            <person name="Hu P."/>
            <person name="Dubinsky E.A."/>
            <person name="Probst A.J."/>
            <person name="Wang J."/>
            <person name="Sieber C.M.K."/>
            <person name="Tom L.M."/>
            <person name="Gardinali P."/>
            <person name="Banfield J.F."/>
            <person name="Atlas R.M."/>
            <person name="Andersen G.L."/>
        </authorList>
    </citation>
    <scope>NUCLEOTIDE SEQUENCE [LARGE SCALE GENOMIC DNA]</scope>
</reference>
<dbReference type="Gene3D" id="3.40.50.2300">
    <property type="match status" value="1"/>
</dbReference>
<proteinExistence type="predicted"/>
<evidence type="ECO:0000256" key="1">
    <source>
        <dbReference type="ARBA" id="ARBA00022553"/>
    </source>
</evidence>
<accession>A0A1Y5FIV6</accession>
<dbReference type="SMART" id="SM00448">
    <property type="entry name" value="REC"/>
    <property type="match status" value="1"/>
</dbReference>
<dbReference type="GO" id="GO:0006355">
    <property type="term" value="P:regulation of DNA-templated transcription"/>
    <property type="evidence" value="ECO:0007669"/>
    <property type="project" value="TreeGrafter"/>
</dbReference>
<evidence type="ECO:0000313" key="9">
    <source>
        <dbReference type="Proteomes" id="UP000196531"/>
    </source>
</evidence>
<dbReference type="PANTHER" id="PTHR48111:SF1">
    <property type="entry name" value="TWO-COMPONENT RESPONSE REGULATOR ORR33"/>
    <property type="match status" value="1"/>
</dbReference>
<dbReference type="GO" id="GO:0000976">
    <property type="term" value="F:transcription cis-regulatory region binding"/>
    <property type="evidence" value="ECO:0007669"/>
    <property type="project" value="TreeGrafter"/>
</dbReference>
<gene>
    <name evidence="8" type="ORF">A9Q84_01805</name>
</gene>
<feature type="modified residue" description="4-aspartylphosphate" evidence="6">
    <location>
        <position position="63"/>
    </location>
</feature>
<evidence type="ECO:0000259" key="7">
    <source>
        <dbReference type="PROSITE" id="PS50110"/>
    </source>
</evidence>
<organism evidence="8 9">
    <name type="scientific">Halobacteriovorax marinus</name>
    <dbReference type="NCBI Taxonomy" id="97084"/>
    <lineage>
        <taxon>Bacteria</taxon>
        <taxon>Pseudomonadati</taxon>
        <taxon>Bdellovibrionota</taxon>
        <taxon>Bacteriovoracia</taxon>
        <taxon>Bacteriovoracales</taxon>
        <taxon>Halobacteriovoraceae</taxon>
        <taxon>Halobacteriovorax</taxon>
    </lineage>
</organism>
<keyword evidence="5" id="KW-0804">Transcription</keyword>
<dbReference type="InterPro" id="IPR001789">
    <property type="entry name" value="Sig_transdc_resp-reg_receiver"/>
</dbReference>
<keyword evidence="2" id="KW-0902">Two-component regulatory system</keyword>
<dbReference type="Proteomes" id="UP000196531">
    <property type="component" value="Unassembled WGS sequence"/>
</dbReference>
<evidence type="ECO:0000256" key="4">
    <source>
        <dbReference type="ARBA" id="ARBA00023125"/>
    </source>
</evidence>
<dbReference type="SUPFAM" id="SSF52172">
    <property type="entry name" value="CheY-like"/>
    <property type="match status" value="1"/>
</dbReference>
<evidence type="ECO:0000256" key="2">
    <source>
        <dbReference type="ARBA" id="ARBA00023012"/>
    </source>
</evidence>
<protein>
    <recommendedName>
        <fullName evidence="7">Response regulatory domain-containing protein</fullName>
    </recommendedName>
</protein>
<dbReference type="PANTHER" id="PTHR48111">
    <property type="entry name" value="REGULATOR OF RPOS"/>
    <property type="match status" value="1"/>
</dbReference>
<keyword evidence="3" id="KW-0805">Transcription regulation</keyword>
<evidence type="ECO:0000256" key="5">
    <source>
        <dbReference type="ARBA" id="ARBA00023163"/>
    </source>
</evidence>
<dbReference type="EMBL" id="MAAO01000002">
    <property type="protein sequence ID" value="OUR99787.1"/>
    <property type="molecule type" value="Genomic_DNA"/>
</dbReference>
<dbReference type="InterPro" id="IPR011006">
    <property type="entry name" value="CheY-like_superfamily"/>
</dbReference>
<keyword evidence="4" id="KW-0238">DNA-binding</keyword>
<feature type="domain" description="Response regulatory" evidence="7">
    <location>
        <begin position="8"/>
        <end position="130"/>
    </location>
</feature>